<feature type="transmembrane region" description="Helical" evidence="11">
    <location>
        <begin position="195"/>
        <end position="216"/>
    </location>
</feature>
<dbReference type="SUPFAM" id="SSF52402">
    <property type="entry name" value="Adenine nucleotide alpha hydrolases-like"/>
    <property type="match status" value="1"/>
</dbReference>
<dbReference type="EMBL" id="AP018449">
    <property type="protein sequence ID" value="BBB90513.1"/>
    <property type="molecule type" value="Genomic_DNA"/>
</dbReference>
<evidence type="ECO:0000259" key="14">
    <source>
        <dbReference type="Pfam" id="PF13493"/>
    </source>
</evidence>
<keyword evidence="3 15" id="KW-0808">Transferase</keyword>
<keyword evidence="9" id="KW-0902">Two-component regulatory system</keyword>
<gene>
    <name evidence="15" type="primary">kdpD_1</name>
    <name evidence="15" type="ORF">MAMMFC1_01164</name>
</gene>
<keyword evidence="8 11" id="KW-1133">Transmembrane helix</keyword>
<dbReference type="InterPro" id="IPR038318">
    <property type="entry name" value="KdpD_sf"/>
</dbReference>
<dbReference type="AlphaFoldDB" id="A0A348AHG5"/>
<evidence type="ECO:0000259" key="12">
    <source>
        <dbReference type="Pfam" id="PF00582"/>
    </source>
</evidence>
<dbReference type="Gene3D" id="3.30.450.40">
    <property type="match status" value="1"/>
</dbReference>
<evidence type="ECO:0000313" key="16">
    <source>
        <dbReference type="Proteomes" id="UP000276437"/>
    </source>
</evidence>
<feature type="domain" description="Sensor protein KdpD transmembrane" evidence="14">
    <location>
        <begin position="149"/>
        <end position="254"/>
    </location>
</feature>
<reference evidence="15 16" key="1">
    <citation type="journal article" date="2018" name="Int. J. Syst. Evol. Microbiol.">
        <title>Methylomusa anaerophila gen. nov., sp. nov., an anaerobic methanol-utilizing bacterium isolated from a microbial fuel cell.</title>
        <authorList>
            <person name="Amano N."/>
            <person name="Yamamuro A."/>
            <person name="Miyahara M."/>
            <person name="Kouzuma A."/>
            <person name="Abe T."/>
            <person name="Watanabe K."/>
        </authorList>
    </citation>
    <scope>NUCLEOTIDE SEQUENCE [LARGE SCALE GENOMIC DNA]</scope>
    <source>
        <strain evidence="15 16">MMFC1</strain>
    </source>
</reference>
<keyword evidence="16" id="KW-1185">Reference proteome</keyword>
<dbReference type="Proteomes" id="UP000276437">
    <property type="component" value="Chromosome"/>
</dbReference>
<dbReference type="Pfam" id="PF00582">
    <property type="entry name" value="Usp"/>
    <property type="match status" value="1"/>
</dbReference>
<keyword evidence="5" id="KW-0547">Nucleotide-binding</keyword>
<dbReference type="GO" id="GO:0005886">
    <property type="term" value="C:plasma membrane"/>
    <property type="evidence" value="ECO:0007669"/>
    <property type="project" value="TreeGrafter"/>
</dbReference>
<dbReference type="EC" id="2.7.13.3" evidence="15"/>
<name>A0A348AHG5_9FIRM</name>
<evidence type="ECO:0000256" key="11">
    <source>
        <dbReference type="SAM" id="Phobius"/>
    </source>
</evidence>
<dbReference type="InterPro" id="IPR006016">
    <property type="entry name" value="UspA"/>
</dbReference>
<dbReference type="InterPro" id="IPR014729">
    <property type="entry name" value="Rossmann-like_a/b/a_fold"/>
</dbReference>
<protein>
    <submittedName>
        <fullName evidence="15">Sensor protein KdpD</fullName>
        <ecNumber evidence="15">2.7.13.3</ecNumber>
    </submittedName>
</protein>
<dbReference type="GO" id="GO:0005524">
    <property type="term" value="F:ATP binding"/>
    <property type="evidence" value="ECO:0007669"/>
    <property type="project" value="UniProtKB-KW"/>
</dbReference>
<feature type="transmembrane region" description="Helical" evidence="11">
    <location>
        <begin position="171"/>
        <end position="189"/>
    </location>
</feature>
<dbReference type="InterPro" id="IPR025201">
    <property type="entry name" value="KdpD_TM"/>
</dbReference>
<organism evidence="15 16">
    <name type="scientific">Methylomusa anaerophila</name>
    <dbReference type="NCBI Taxonomy" id="1930071"/>
    <lineage>
        <taxon>Bacteria</taxon>
        <taxon>Bacillati</taxon>
        <taxon>Bacillota</taxon>
        <taxon>Negativicutes</taxon>
        <taxon>Selenomonadales</taxon>
        <taxon>Sporomusaceae</taxon>
        <taxon>Methylomusa</taxon>
    </lineage>
</organism>
<dbReference type="Pfam" id="PF13492">
    <property type="entry name" value="GAF_3"/>
    <property type="match status" value="1"/>
</dbReference>
<dbReference type="GO" id="GO:0000155">
    <property type="term" value="F:phosphorelay sensor kinase activity"/>
    <property type="evidence" value="ECO:0007669"/>
    <property type="project" value="TreeGrafter"/>
</dbReference>
<keyword evidence="2" id="KW-0597">Phosphoprotein</keyword>
<dbReference type="PANTHER" id="PTHR45569:SF1">
    <property type="entry name" value="SENSOR PROTEIN KDPD"/>
    <property type="match status" value="1"/>
</dbReference>
<evidence type="ECO:0000259" key="13">
    <source>
        <dbReference type="Pfam" id="PF13492"/>
    </source>
</evidence>
<dbReference type="InterPro" id="IPR003018">
    <property type="entry name" value="GAF"/>
</dbReference>
<dbReference type="InterPro" id="IPR029016">
    <property type="entry name" value="GAF-like_dom_sf"/>
</dbReference>
<keyword evidence="6" id="KW-0418">Kinase</keyword>
<dbReference type="Pfam" id="PF13493">
    <property type="entry name" value="DUF4118"/>
    <property type="match status" value="1"/>
</dbReference>
<evidence type="ECO:0000256" key="8">
    <source>
        <dbReference type="ARBA" id="ARBA00022989"/>
    </source>
</evidence>
<sequence length="422" mass="46641">MVCVSASPFSAHLIRAARRLAGGMQTDWLAVHIEPAKRRFPMGEKERDRVAHNIKLAEELGAKTLTVVGENLIDDMLEVARTHNVSTIVIGKPRHSFFREICHGSVVNKLIRRSDGINVHIIHGVEEPEYKPAIKAAPAKAGMPWRHYGGGLLMVFIITTFCWLLRNKIELVNVALLYQLPVIMSAFWWGRWPSYFAAVCGVVLFDLLFVSSATGLSLTDIRYLWSFITFLIVAFVIGGRTEFLRHEAASARQREKSARALYEFSREIAAVSDLGAITRGIARQAAETLDRPVVVILPEANGKLVVWAAYDPATQEQYWEIVNGDGDIVRQPLPDAAEAAVAFWAYEHGQTAGRSTETLPGASYLYIPLKTRDNIVGVFGIQVTNKLTPGERRLIDAWVGLAAIAVERARLAAQTREGGCGG</sequence>
<evidence type="ECO:0000256" key="3">
    <source>
        <dbReference type="ARBA" id="ARBA00022679"/>
    </source>
</evidence>
<keyword evidence="7" id="KW-0067">ATP-binding</keyword>
<accession>A0A348AHG5</accession>
<dbReference type="CDD" id="cd01987">
    <property type="entry name" value="USP_KdpD-like"/>
    <property type="match status" value="1"/>
</dbReference>
<dbReference type="Gene3D" id="1.20.120.620">
    <property type="entry name" value="Backbone structure of the membrane domain of e. Coli histidine kinase receptor kdpd"/>
    <property type="match status" value="1"/>
</dbReference>
<evidence type="ECO:0000313" key="15">
    <source>
        <dbReference type="EMBL" id="BBB90513.1"/>
    </source>
</evidence>
<feature type="domain" description="UspA" evidence="12">
    <location>
        <begin position="1"/>
        <end position="115"/>
    </location>
</feature>
<evidence type="ECO:0000256" key="9">
    <source>
        <dbReference type="ARBA" id="ARBA00023012"/>
    </source>
</evidence>
<dbReference type="InterPro" id="IPR052023">
    <property type="entry name" value="Histidine_kinase_KdpD"/>
</dbReference>
<dbReference type="PANTHER" id="PTHR45569">
    <property type="entry name" value="SENSOR PROTEIN KDPD"/>
    <property type="match status" value="1"/>
</dbReference>
<evidence type="ECO:0000256" key="6">
    <source>
        <dbReference type="ARBA" id="ARBA00022777"/>
    </source>
</evidence>
<dbReference type="SUPFAM" id="SSF55781">
    <property type="entry name" value="GAF domain-like"/>
    <property type="match status" value="1"/>
</dbReference>
<evidence type="ECO:0000256" key="1">
    <source>
        <dbReference type="ARBA" id="ARBA00004141"/>
    </source>
</evidence>
<keyword evidence="10 11" id="KW-0472">Membrane</keyword>
<feature type="transmembrane region" description="Helical" evidence="11">
    <location>
        <begin position="145"/>
        <end position="164"/>
    </location>
</feature>
<comment type="subcellular location">
    <subcellularLocation>
        <location evidence="1">Membrane</location>
        <topology evidence="1">Multi-pass membrane protein</topology>
    </subcellularLocation>
</comment>
<evidence type="ECO:0000256" key="10">
    <source>
        <dbReference type="ARBA" id="ARBA00023136"/>
    </source>
</evidence>
<evidence type="ECO:0000256" key="4">
    <source>
        <dbReference type="ARBA" id="ARBA00022692"/>
    </source>
</evidence>
<evidence type="ECO:0000256" key="5">
    <source>
        <dbReference type="ARBA" id="ARBA00022741"/>
    </source>
</evidence>
<proteinExistence type="predicted"/>
<evidence type="ECO:0000256" key="2">
    <source>
        <dbReference type="ARBA" id="ARBA00022553"/>
    </source>
</evidence>
<feature type="transmembrane region" description="Helical" evidence="11">
    <location>
        <begin position="223"/>
        <end position="241"/>
    </location>
</feature>
<dbReference type="Gene3D" id="3.40.50.620">
    <property type="entry name" value="HUPs"/>
    <property type="match status" value="1"/>
</dbReference>
<keyword evidence="4 11" id="KW-0812">Transmembrane</keyword>
<feature type="domain" description="GAF" evidence="13">
    <location>
        <begin position="277"/>
        <end position="408"/>
    </location>
</feature>
<dbReference type="KEGG" id="mana:MAMMFC1_01164"/>
<evidence type="ECO:0000256" key="7">
    <source>
        <dbReference type="ARBA" id="ARBA00022840"/>
    </source>
</evidence>